<dbReference type="Pfam" id="PF13637">
    <property type="entry name" value="Ank_4"/>
    <property type="match status" value="1"/>
</dbReference>
<organism evidence="1 2">
    <name type="scientific">Cercophora samala</name>
    <dbReference type="NCBI Taxonomy" id="330535"/>
    <lineage>
        <taxon>Eukaryota</taxon>
        <taxon>Fungi</taxon>
        <taxon>Dikarya</taxon>
        <taxon>Ascomycota</taxon>
        <taxon>Pezizomycotina</taxon>
        <taxon>Sordariomycetes</taxon>
        <taxon>Sordariomycetidae</taxon>
        <taxon>Sordariales</taxon>
        <taxon>Lasiosphaeriaceae</taxon>
        <taxon>Cercophora</taxon>
    </lineage>
</organism>
<dbReference type="InterPro" id="IPR036770">
    <property type="entry name" value="Ankyrin_rpt-contain_sf"/>
</dbReference>
<dbReference type="Proteomes" id="UP001174997">
    <property type="component" value="Unassembled WGS sequence"/>
</dbReference>
<proteinExistence type="predicted"/>
<evidence type="ECO:0000313" key="2">
    <source>
        <dbReference type="Proteomes" id="UP001174997"/>
    </source>
</evidence>
<reference evidence="1" key="1">
    <citation type="submission" date="2023-06" db="EMBL/GenBank/DDBJ databases">
        <title>Genome-scale phylogeny and comparative genomics of the fungal order Sordariales.</title>
        <authorList>
            <consortium name="Lawrence Berkeley National Laboratory"/>
            <person name="Hensen N."/>
            <person name="Bonometti L."/>
            <person name="Westerberg I."/>
            <person name="Brannstrom I.O."/>
            <person name="Guillou S."/>
            <person name="Cros-Aarteil S."/>
            <person name="Calhoun S."/>
            <person name="Haridas S."/>
            <person name="Kuo A."/>
            <person name="Mondo S."/>
            <person name="Pangilinan J."/>
            <person name="Riley R."/>
            <person name="Labutti K."/>
            <person name="Andreopoulos B."/>
            <person name="Lipzen A."/>
            <person name="Chen C."/>
            <person name="Yanf M."/>
            <person name="Daum C."/>
            <person name="Ng V."/>
            <person name="Clum A."/>
            <person name="Steindorff A."/>
            <person name="Ohm R."/>
            <person name="Martin F."/>
            <person name="Silar P."/>
            <person name="Natvig D."/>
            <person name="Lalanne C."/>
            <person name="Gautier V."/>
            <person name="Ament-Velasquez S.L."/>
            <person name="Kruys A."/>
            <person name="Hutchinson M.I."/>
            <person name="Powell A.J."/>
            <person name="Barry K."/>
            <person name="Miller A.N."/>
            <person name="Grigoriev I.V."/>
            <person name="Debuchy R."/>
            <person name="Gladieux P."/>
            <person name="Thoren M.H."/>
            <person name="Johannesson H."/>
        </authorList>
    </citation>
    <scope>NUCLEOTIDE SEQUENCE</scope>
    <source>
        <strain evidence="1">CBS 307.81</strain>
    </source>
</reference>
<comment type="caution">
    <text evidence="1">The sequence shown here is derived from an EMBL/GenBank/DDBJ whole genome shotgun (WGS) entry which is preliminary data.</text>
</comment>
<dbReference type="EMBL" id="JAULSY010000051">
    <property type="protein sequence ID" value="KAK0668788.1"/>
    <property type="molecule type" value="Genomic_DNA"/>
</dbReference>
<name>A0AA40DCL9_9PEZI</name>
<keyword evidence="2" id="KW-1185">Reference proteome</keyword>
<accession>A0AA40DCL9</accession>
<evidence type="ECO:0000313" key="1">
    <source>
        <dbReference type="EMBL" id="KAK0668788.1"/>
    </source>
</evidence>
<dbReference type="SUPFAM" id="SSF48403">
    <property type="entry name" value="Ankyrin repeat"/>
    <property type="match status" value="1"/>
</dbReference>
<dbReference type="InterPro" id="IPR002110">
    <property type="entry name" value="Ankyrin_rpt"/>
</dbReference>
<dbReference type="AlphaFoldDB" id="A0AA40DCL9"/>
<gene>
    <name evidence="1" type="ORF">QBC41DRAFT_346921</name>
</gene>
<protein>
    <submittedName>
        <fullName evidence="1">Uncharacterized protein</fullName>
    </submittedName>
</protein>
<sequence>MSSHHGMKSSRDFRVLHWASALEQLAIVKLLIAYGADPSSTIGVGLSAVHLAAITPHFQILEQFLDVLEDKRPEWFEDERCGQAELPAHLIAAHIIGPETARILRQLFPDLKPGANPISNGLGDMSLPELEMPIARSPYDVDAKDLDHVMQKELTLSMNAFHEAALHRAAGMDNIYAVKVFLDN</sequence>
<dbReference type="Gene3D" id="1.25.40.20">
    <property type="entry name" value="Ankyrin repeat-containing domain"/>
    <property type="match status" value="1"/>
</dbReference>